<keyword evidence="2" id="KW-1133">Transmembrane helix</keyword>
<name>A0A4P6Q0M0_9ACTN</name>
<dbReference type="OrthoDB" id="9931639at2"/>
<organism evidence="3 4">
    <name type="scientific">Streptomonospora litoralis</name>
    <dbReference type="NCBI Taxonomy" id="2498135"/>
    <lineage>
        <taxon>Bacteria</taxon>
        <taxon>Bacillati</taxon>
        <taxon>Actinomycetota</taxon>
        <taxon>Actinomycetes</taxon>
        <taxon>Streptosporangiales</taxon>
        <taxon>Nocardiopsidaceae</taxon>
        <taxon>Streptomonospora</taxon>
    </lineage>
</organism>
<dbReference type="AlphaFoldDB" id="A0A4P6Q0M0"/>
<feature type="compositionally biased region" description="Pro residues" evidence="1">
    <location>
        <begin position="1"/>
        <end position="11"/>
    </location>
</feature>
<protein>
    <recommendedName>
        <fullName evidence="5">Integral membrane protein</fullName>
    </recommendedName>
</protein>
<evidence type="ECO:0000313" key="3">
    <source>
        <dbReference type="EMBL" id="QBI53620.1"/>
    </source>
</evidence>
<proteinExistence type="predicted"/>
<dbReference type="Proteomes" id="UP000292235">
    <property type="component" value="Chromosome"/>
</dbReference>
<evidence type="ECO:0000313" key="4">
    <source>
        <dbReference type="Proteomes" id="UP000292235"/>
    </source>
</evidence>
<evidence type="ECO:0008006" key="5">
    <source>
        <dbReference type="Google" id="ProtNLM"/>
    </source>
</evidence>
<feature type="region of interest" description="Disordered" evidence="1">
    <location>
        <begin position="1"/>
        <end position="75"/>
    </location>
</feature>
<feature type="compositionally biased region" description="Pro residues" evidence="1">
    <location>
        <begin position="28"/>
        <end position="53"/>
    </location>
</feature>
<dbReference type="KEGG" id="strr:EKD16_09130"/>
<keyword evidence="4" id="KW-1185">Reference proteome</keyword>
<feature type="transmembrane region" description="Helical" evidence="2">
    <location>
        <begin position="182"/>
        <end position="200"/>
    </location>
</feature>
<sequence length="214" mass="21647">MHTPEHGPPGPGNAQQMPDARQPQPGWGNPPPPGPPYPGGPQPGQPPAAPGGYPPGAGYPGPPAPGWPPHPRPAKASQPATVIVARVLHFVLGGFAVLVAFFLGIASLGARLDPAMGAEAEQVSNEIAVAALVALLLAAVFFVLGGIGGRRSPKVLWTSVGVYAVLAALDVVGFSLEPETGQILIGLVPCAVLITLLLVGPSRNHYLSGRAPAA</sequence>
<keyword evidence="2" id="KW-0472">Membrane</keyword>
<keyword evidence="2" id="KW-0812">Transmembrane</keyword>
<feature type="transmembrane region" description="Helical" evidence="2">
    <location>
        <begin position="87"/>
        <end position="107"/>
    </location>
</feature>
<feature type="transmembrane region" description="Helical" evidence="2">
    <location>
        <begin position="155"/>
        <end position="176"/>
    </location>
</feature>
<accession>A0A4P6Q0M0</accession>
<reference evidence="3 4" key="1">
    <citation type="submission" date="2019-02" db="EMBL/GenBank/DDBJ databases">
        <authorList>
            <person name="Khodamoradi S."/>
            <person name="Hahnke R.L."/>
            <person name="Kaempfer P."/>
            <person name="Schumann P."/>
            <person name="Rohde M."/>
            <person name="Steinert M."/>
            <person name="Luzhetskyy A."/>
            <person name="Wink J."/>
            <person name="Ruckert C."/>
        </authorList>
    </citation>
    <scope>NUCLEOTIDE SEQUENCE [LARGE SCALE GENOMIC DNA]</scope>
    <source>
        <strain evidence="3 4">M2</strain>
    </source>
</reference>
<feature type="transmembrane region" description="Helical" evidence="2">
    <location>
        <begin position="127"/>
        <end position="148"/>
    </location>
</feature>
<gene>
    <name evidence="3" type="ORF">EKD16_09130</name>
</gene>
<feature type="compositionally biased region" description="Pro residues" evidence="1">
    <location>
        <begin position="60"/>
        <end position="71"/>
    </location>
</feature>
<evidence type="ECO:0000256" key="2">
    <source>
        <dbReference type="SAM" id="Phobius"/>
    </source>
</evidence>
<evidence type="ECO:0000256" key="1">
    <source>
        <dbReference type="SAM" id="MobiDB-lite"/>
    </source>
</evidence>
<dbReference type="EMBL" id="CP036455">
    <property type="protein sequence ID" value="QBI53620.1"/>
    <property type="molecule type" value="Genomic_DNA"/>
</dbReference>